<dbReference type="EMBL" id="JAYMGO010000022">
    <property type="protein sequence ID" value="KAL1251816.1"/>
    <property type="molecule type" value="Genomic_DNA"/>
</dbReference>
<gene>
    <name evidence="1" type="ORF">QQF64_019612</name>
</gene>
<protein>
    <submittedName>
        <fullName evidence="1">Uncharacterized protein</fullName>
    </submittedName>
</protein>
<evidence type="ECO:0000313" key="1">
    <source>
        <dbReference type="EMBL" id="KAL1251816.1"/>
    </source>
</evidence>
<accession>A0ABR3LIF1</accession>
<sequence>MQLLEQRVKRMSPQHQTFSLEAFHSLILHFAPKHTGFSFLGMYSSICISPYGVPEIAILQITAGSTRTKRCLVFTTPAPLSRSLQRINKDDSFSHVSTGVFAHSSLAMSSSFFRKMPPTAFKKDRTGKPPLESERKKGLDIISSHLSKEKPFWQDILR</sequence>
<keyword evidence="2" id="KW-1185">Reference proteome</keyword>
<reference evidence="1 2" key="1">
    <citation type="submission" date="2023-09" db="EMBL/GenBank/DDBJ databases">
        <authorList>
            <person name="Wang M."/>
        </authorList>
    </citation>
    <scope>NUCLEOTIDE SEQUENCE [LARGE SCALE GENOMIC DNA]</scope>
    <source>
        <strain evidence="1">GT-2023</strain>
        <tissue evidence="1">Liver</tissue>
    </source>
</reference>
<comment type="caution">
    <text evidence="1">The sequence shown here is derived from an EMBL/GenBank/DDBJ whole genome shotgun (WGS) entry which is preliminary data.</text>
</comment>
<evidence type="ECO:0000313" key="2">
    <source>
        <dbReference type="Proteomes" id="UP001558613"/>
    </source>
</evidence>
<dbReference type="Proteomes" id="UP001558613">
    <property type="component" value="Unassembled WGS sequence"/>
</dbReference>
<name>A0ABR3LIF1_9TELE</name>
<organism evidence="1 2">
    <name type="scientific">Cirrhinus molitorella</name>
    <name type="common">mud carp</name>
    <dbReference type="NCBI Taxonomy" id="172907"/>
    <lineage>
        <taxon>Eukaryota</taxon>
        <taxon>Metazoa</taxon>
        <taxon>Chordata</taxon>
        <taxon>Craniata</taxon>
        <taxon>Vertebrata</taxon>
        <taxon>Euteleostomi</taxon>
        <taxon>Actinopterygii</taxon>
        <taxon>Neopterygii</taxon>
        <taxon>Teleostei</taxon>
        <taxon>Ostariophysi</taxon>
        <taxon>Cypriniformes</taxon>
        <taxon>Cyprinidae</taxon>
        <taxon>Labeoninae</taxon>
        <taxon>Labeonini</taxon>
        <taxon>Cirrhinus</taxon>
    </lineage>
</organism>
<proteinExistence type="predicted"/>